<feature type="binding site" evidence="2">
    <location>
        <position position="59"/>
    </location>
    <ligand>
        <name>Fe cation</name>
        <dbReference type="ChEBI" id="CHEBI:24875"/>
    </ligand>
</feature>
<name>A0A7W6RX43_9HYPH</name>
<proteinExistence type="inferred from homology"/>
<evidence type="ECO:0000259" key="4">
    <source>
        <dbReference type="Pfam" id="PF02678"/>
    </source>
</evidence>
<evidence type="ECO:0000259" key="5">
    <source>
        <dbReference type="Pfam" id="PF05726"/>
    </source>
</evidence>
<dbReference type="SUPFAM" id="SSF51182">
    <property type="entry name" value="RmlC-like cupins"/>
    <property type="match status" value="1"/>
</dbReference>
<comment type="similarity">
    <text evidence="1 3">Belongs to the pirin family.</text>
</comment>
<dbReference type="Proteomes" id="UP000533641">
    <property type="component" value="Unassembled WGS sequence"/>
</dbReference>
<dbReference type="Pfam" id="PF02678">
    <property type="entry name" value="Pirin"/>
    <property type="match status" value="1"/>
</dbReference>
<feature type="binding site" evidence="2">
    <location>
        <position position="100"/>
    </location>
    <ligand>
        <name>Fe cation</name>
        <dbReference type="ChEBI" id="CHEBI:24875"/>
    </ligand>
</feature>
<dbReference type="InterPro" id="IPR011051">
    <property type="entry name" value="RmlC_Cupin_sf"/>
</dbReference>
<evidence type="ECO:0000256" key="3">
    <source>
        <dbReference type="RuleBase" id="RU003457"/>
    </source>
</evidence>
<feature type="binding site" evidence="2">
    <location>
        <position position="61"/>
    </location>
    <ligand>
        <name>Fe cation</name>
        <dbReference type="ChEBI" id="CHEBI:24875"/>
    </ligand>
</feature>
<comment type="caution">
    <text evidence="6">The sequence shown here is derived from an EMBL/GenBank/DDBJ whole genome shotgun (WGS) entry which is preliminary data.</text>
</comment>
<keyword evidence="2" id="KW-0479">Metal-binding</keyword>
<feature type="domain" description="Pirin C-terminal" evidence="5">
    <location>
        <begin position="169"/>
        <end position="275"/>
    </location>
</feature>
<reference evidence="6 7" key="1">
    <citation type="submission" date="2020-08" db="EMBL/GenBank/DDBJ databases">
        <title>Genomic Encyclopedia of Type Strains, Phase IV (KMG-V): Genome sequencing to study the core and pangenomes of soil and plant-associated prokaryotes.</title>
        <authorList>
            <person name="Whitman W."/>
        </authorList>
    </citation>
    <scope>NUCLEOTIDE SEQUENCE [LARGE SCALE GENOMIC DNA]</scope>
    <source>
        <strain evidence="6 7">SEMIA 402</strain>
    </source>
</reference>
<dbReference type="Pfam" id="PF05726">
    <property type="entry name" value="Pirin_C"/>
    <property type="match status" value="1"/>
</dbReference>
<evidence type="ECO:0008006" key="8">
    <source>
        <dbReference type="Google" id="ProtNLM"/>
    </source>
</evidence>
<feature type="domain" description="Pirin N-terminal" evidence="4">
    <location>
        <begin position="47"/>
        <end position="115"/>
    </location>
</feature>
<dbReference type="EMBL" id="JACIGM010000031">
    <property type="protein sequence ID" value="MBB4279573.1"/>
    <property type="molecule type" value="Genomic_DNA"/>
</dbReference>
<evidence type="ECO:0000256" key="1">
    <source>
        <dbReference type="ARBA" id="ARBA00008416"/>
    </source>
</evidence>
<dbReference type="AlphaFoldDB" id="A0A7W6RX43"/>
<dbReference type="PANTHER" id="PTHR13903:SF8">
    <property type="entry name" value="PIRIN"/>
    <property type="match status" value="1"/>
</dbReference>
<protein>
    <recommendedName>
        <fullName evidence="8">Pirin family protein</fullName>
    </recommendedName>
</protein>
<dbReference type="InterPro" id="IPR008778">
    <property type="entry name" value="Pirin_C_dom"/>
</dbReference>
<evidence type="ECO:0000313" key="6">
    <source>
        <dbReference type="EMBL" id="MBB4279573.1"/>
    </source>
</evidence>
<dbReference type="CDD" id="cd02247">
    <property type="entry name" value="cupin_pirin_C"/>
    <property type="match status" value="1"/>
</dbReference>
<dbReference type="RefSeq" id="WP_183931181.1">
    <property type="nucleotide sequence ID" value="NZ_JACIGM010000031.1"/>
</dbReference>
<dbReference type="InterPro" id="IPR003829">
    <property type="entry name" value="Pirin_N_dom"/>
</dbReference>
<accession>A0A7W6RX43</accession>
<sequence length="284" mass="30244">MLQRSINSVTITPPLGPGFAGERHKAALVVAPGDFSATDPFFLMADDHVTGEGQFGETHPHAGLETVTFMLDGTMADAGGRLVQGDVEWMTAGSGIVHSEDAQVSKGMRLFQLWLVLPERERNMAPRVQILRRDEMPVHRGDGFEATVYSGRSAGIIASTKNAVPVTLVEIRLEAGAEFEQVLPSSYNCFVVVIAGEIEAGTGATALTTDKVGWTNPLAADGESAVRLKAGEHGARVLLYAGQPQNIHVVAQGPFIAGSKEELAGYYAAYRQGKFPNAGAMRPV</sequence>
<evidence type="ECO:0000313" key="7">
    <source>
        <dbReference type="Proteomes" id="UP000533641"/>
    </source>
</evidence>
<dbReference type="GO" id="GO:0046872">
    <property type="term" value="F:metal ion binding"/>
    <property type="evidence" value="ECO:0007669"/>
    <property type="project" value="UniProtKB-KW"/>
</dbReference>
<keyword evidence="2" id="KW-0408">Iron</keyword>
<dbReference type="InterPro" id="IPR012093">
    <property type="entry name" value="Pirin"/>
</dbReference>
<evidence type="ECO:0000256" key="2">
    <source>
        <dbReference type="PIRSR" id="PIRSR006232-1"/>
    </source>
</evidence>
<organism evidence="6 7">
    <name type="scientific">Rhizobium mongolense</name>
    <dbReference type="NCBI Taxonomy" id="57676"/>
    <lineage>
        <taxon>Bacteria</taxon>
        <taxon>Pseudomonadati</taxon>
        <taxon>Pseudomonadota</taxon>
        <taxon>Alphaproteobacteria</taxon>
        <taxon>Hyphomicrobiales</taxon>
        <taxon>Rhizobiaceae</taxon>
        <taxon>Rhizobium/Agrobacterium group</taxon>
        <taxon>Rhizobium</taxon>
    </lineage>
</organism>
<gene>
    <name evidence="6" type="ORF">GGE12_007392</name>
</gene>
<dbReference type="PANTHER" id="PTHR13903">
    <property type="entry name" value="PIRIN-RELATED"/>
    <property type="match status" value="1"/>
</dbReference>
<feature type="binding site" evidence="2">
    <location>
        <position position="98"/>
    </location>
    <ligand>
        <name>Fe cation</name>
        <dbReference type="ChEBI" id="CHEBI:24875"/>
    </ligand>
</feature>
<dbReference type="Gene3D" id="2.60.120.10">
    <property type="entry name" value="Jelly Rolls"/>
    <property type="match status" value="2"/>
</dbReference>
<comment type="cofactor">
    <cofactor evidence="2">
        <name>Fe cation</name>
        <dbReference type="ChEBI" id="CHEBI:24875"/>
    </cofactor>
    <text evidence="2">Binds 1 Fe cation per subunit.</text>
</comment>
<dbReference type="PIRSF" id="PIRSF006232">
    <property type="entry name" value="Pirin"/>
    <property type="match status" value="1"/>
</dbReference>
<dbReference type="InterPro" id="IPR014710">
    <property type="entry name" value="RmlC-like_jellyroll"/>
</dbReference>